<gene>
    <name evidence="1" type="ORF">BpHYR1_039444</name>
</gene>
<reference evidence="1 2" key="1">
    <citation type="journal article" date="2018" name="Sci. Rep.">
        <title>Genomic signatures of local adaptation to the degree of environmental predictability in rotifers.</title>
        <authorList>
            <person name="Franch-Gras L."/>
            <person name="Hahn C."/>
            <person name="Garcia-Roger E.M."/>
            <person name="Carmona M.J."/>
            <person name="Serra M."/>
            <person name="Gomez A."/>
        </authorList>
    </citation>
    <scope>NUCLEOTIDE SEQUENCE [LARGE SCALE GENOMIC DNA]</scope>
    <source>
        <strain evidence="1">HYR1</strain>
    </source>
</reference>
<sequence>MIVVRSRSMSYFYVGTDTTRLTRRLFSIAYSFRGKLTKRNSCVKSEQNALHFNMEAFSRLNLHFFSIKAKDQMKFNIKLMEIKIN</sequence>
<dbReference type="EMBL" id="REGN01002106">
    <property type="protein sequence ID" value="RNA30268.1"/>
    <property type="molecule type" value="Genomic_DNA"/>
</dbReference>
<organism evidence="1 2">
    <name type="scientific">Brachionus plicatilis</name>
    <name type="common">Marine rotifer</name>
    <name type="synonym">Brachionus muelleri</name>
    <dbReference type="NCBI Taxonomy" id="10195"/>
    <lineage>
        <taxon>Eukaryota</taxon>
        <taxon>Metazoa</taxon>
        <taxon>Spiralia</taxon>
        <taxon>Gnathifera</taxon>
        <taxon>Rotifera</taxon>
        <taxon>Eurotatoria</taxon>
        <taxon>Monogononta</taxon>
        <taxon>Pseudotrocha</taxon>
        <taxon>Ploima</taxon>
        <taxon>Brachionidae</taxon>
        <taxon>Brachionus</taxon>
    </lineage>
</organism>
<keyword evidence="2" id="KW-1185">Reference proteome</keyword>
<name>A0A3M7S3T9_BRAPC</name>
<proteinExistence type="predicted"/>
<protein>
    <submittedName>
        <fullName evidence="1">Uncharacterized protein</fullName>
    </submittedName>
</protein>
<dbReference type="AlphaFoldDB" id="A0A3M7S3T9"/>
<evidence type="ECO:0000313" key="1">
    <source>
        <dbReference type="EMBL" id="RNA30268.1"/>
    </source>
</evidence>
<dbReference type="Proteomes" id="UP000276133">
    <property type="component" value="Unassembled WGS sequence"/>
</dbReference>
<accession>A0A3M7S3T9</accession>
<evidence type="ECO:0000313" key="2">
    <source>
        <dbReference type="Proteomes" id="UP000276133"/>
    </source>
</evidence>
<comment type="caution">
    <text evidence="1">The sequence shown here is derived from an EMBL/GenBank/DDBJ whole genome shotgun (WGS) entry which is preliminary data.</text>
</comment>